<evidence type="ECO:0000256" key="3">
    <source>
        <dbReference type="ARBA" id="ARBA00022630"/>
    </source>
</evidence>
<dbReference type="STRING" id="1399968.CI15_32120"/>
<dbReference type="Gene3D" id="2.40.110.10">
    <property type="entry name" value="Butyryl-CoA Dehydrogenase, subunit A, domain 2"/>
    <property type="match status" value="1"/>
</dbReference>
<evidence type="ECO:0000256" key="1">
    <source>
        <dbReference type="ARBA" id="ARBA00001974"/>
    </source>
</evidence>
<evidence type="ECO:0000313" key="14">
    <source>
        <dbReference type="EMBL" id="KXU82212.1"/>
    </source>
</evidence>
<dbReference type="FunFam" id="2.40.110.10:FF:000031">
    <property type="entry name" value="Acyl-CoA dehydrogenase, putative"/>
    <property type="match status" value="1"/>
</dbReference>
<dbReference type="InterPro" id="IPR025878">
    <property type="entry name" value="Acyl-CoA_dh-like_C_dom"/>
</dbReference>
<keyword evidence="4" id="KW-0274">FAD</keyword>
<keyword evidence="15" id="KW-1185">Reference proteome</keyword>
<dbReference type="EC" id="1.3.99.41" evidence="8"/>
<protein>
    <recommendedName>
        <fullName evidence="9">3-methylmercaptopropionyl-CoA dehydrogenase</fullName>
        <ecNumber evidence="8">1.3.99.41</ecNumber>
    </recommendedName>
</protein>
<dbReference type="Pfam" id="PF00441">
    <property type="entry name" value="Acyl-CoA_dh_1"/>
    <property type="match status" value="1"/>
</dbReference>
<comment type="similarity">
    <text evidence="2">Belongs to the acyl-CoA dehydrogenase family.</text>
</comment>
<evidence type="ECO:0000256" key="4">
    <source>
        <dbReference type="ARBA" id="ARBA00022827"/>
    </source>
</evidence>
<feature type="domain" description="Acyl-CoA dehydrogenase/oxidase N-terminal" evidence="12">
    <location>
        <begin position="39"/>
        <end position="156"/>
    </location>
</feature>
<keyword evidence="5" id="KW-0560">Oxidoreductase</keyword>
<comment type="caution">
    <text evidence="14">The sequence shown here is derived from an EMBL/GenBank/DDBJ whole genome shotgun (WGS) entry which is preliminary data.</text>
</comment>
<dbReference type="Gene3D" id="1.10.540.10">
    <property type="entry name" value="Acyl-CoA dehydrogenase/oxidase, N-terminal domain"/>
    <property type="match status" value="1"/>
</dbReference>
<dbReference type="InterPro" id="IPR013786">
    <property type="entry name" value="AcylCoA_DH/ox_N"/>
</dbReference>
<dbReference type="PANTHER" id="PTHR42803:SF1">
    <property type="entry name" value="BROAD-SPECIFICITY LINEAR ACYL-COA DEHYDROGENASE FADE5"/>
    <property type="match status" value="1"/>
</dbReference>
<dbReference type="GO" id="GO:0050660">
    <property type="term" value="F:flavin adenine dinucleotide binding"/>
    <property type="evidence" value="ECO:0007669"/>
    <property type="project" value="InterPro"/>
</dbReference>
<dbReference type="Gene3D" id="1.20.140.10">
    <property type="entry name" value="Butyryl-CoA Dehydrogenase, subunit A, domain 3"/>
    <property type="match status" value="1"/>
</dbReference>
<dbReference type="InterPro" id="IPR046373">
    <property type="entry name" value="Acyl-CoA_Oxase/DH_mid-dom_sf"/>
</dbReference>
<dbReference type="Pfam" id="PF02770">
    <property type="entry name" value="Acyl-CoA_dh_M"/>
    <property type="match status" value="1"/>
</dbReference>
<dbReference type="InterPro" id="IPR052166">
    <property type="entry name" value="Diverse_Acyl-CoA_DH"/>
</dbReference>
<comment type="cofactor">
    <cofactor evidence="1">
        <name>FAD</name>
        <dbReference type="ChEBI" id="CHEBI:57692"/>
    </cofactor>
</comment>
<dbReference type="InterPro" id="IPR006091">
    <property type="entry name" value="Acyl-CoA_Oxase/DH_mid-dom"/>
</dbReference>
<comment type="catalytic activity">
    <reaction evidence="6">
        <text>3-(methylsulfanyl)propanoyl-CoA + oxidized [electron-transfer flavoprotein] + H(+) = 3-(methylsulfanyl)acryloyl-CoA + reduced [electron-transfer flavoprotein]</text>
        <dbReference type="Rhea" id="RHEA:52612"/>
        <dbReference type="Rhea" id="RHEA-COMP:10685"/>
        <dbReference type="Rhea" id="RHEA-COMP:10686"/>
        <dbReference type="ChEBI" id="CHEBI:15378"/>
        <dbReference type="ChEBI" id="CHEBI:57692"/>
        <dbReference type="ChEBI" id="CHEBI:58307"/>
        <dbReference type="ChEBI" id="CHEBI:82815"/>
        <dbReference type="ChEBI" id="CHEBI:84994"/>
        <dbReference type="EC" id="1.3.99.41"/>
    </reaction>
    <physiologicalReaction direction="left-to-right" evidence="6">
        <dbReference type="Rhea" id="RHEA:52613"/>
    </physiologicalReaction>
</comment>
<organism evidence="14 15">
    <name type="scientific">Paraburkholderia monticola</name>
    <dbReference type="NCBI Taxonomy" id="1399968"/>
    <lineage>
        <taxon>Bacteria</taxon>
        <taxon>Pseudomonadati</taxon>
        <taxon>Pseudomonadota</taxon>
        <taxon>Betaproteobacteria</taxon>
        <taxon>Burkholderiales</taxon>
        <taxon>Burkholderiaceae</taxon>
        <taxon>Paraburkholderia</taxon>
    </lineage>
</organism>
<evidence type="ECO:0000256" key="9">
    <source>
        <dbReference type="ARBA" id="ARBA00069043"/>
    </source>
</evidence>
<dbReference type="Pfam" id="PF02771">
    <property type="entry name" value="Acyl-CoA_dh_N"/>
    <property type="match status" value="1"/>
</dbReference>
<dbReference type="InterPro" id="IPR036250">
    <property type="entry name" value="AcylCo_DH-like_C"/>
</dbReference>
<dbReference type="SUPFAM" id="SSF47203">
    <property type="entry name" value="Acyl-CoA dehydrogenase C-terminal domain-like"/>
    <property type="match status" value="1"/>
</dbReference>
<evidence type="ECO:0000313" key="15">
    <source>
        <dbReference type="Proteomes" id="UP000075613"/>
    </source>
</evidence>
<dbReference type="Pfam" id="PF12806">
    <property type="entry name" value="Acyl-CoA_dh_C"/>
    <property type="match status" value="1"/>
</dbReference>
<dbReference type="Proteomes" id="UP000075613">
    <property type="component" value="Unassembled WGS sequence"/>
</dbReference>
<proteinExistence type="inferred from homology"/>
<accession>A0A149PB25</accession>
<name>A0A149PB25_9BURK</name>
<dbReference type="InterPro" id="IPR009075">
    <property type="entry name" value="AcylCo_DH/oxidase_C"/>
</dbReference>
<evidence type="ECO:0000256" key="8">
    <source>
        <dbReference type="ARBA" id="ARBA00066694"/>
    </source>
</evidence>
<keyword evidence="3" id="KW-0285">Flavoprotein</keyword>
<evidence type="ECO:0000259" key="12">
    <source>
        <dbReference type="Pfam" id="PF02771"/>
    </source>
</evidence>
<evidence type="ECO:0000256" key="5">
    <source>
        <dbReference type="ARBA" id="ARBA00023002"/>
    </source>
</evidence>
<dbReference type="OrthoDB" id="9764895at2"/>
<feature type="domain" description="Acyl-CoA dehydrogenase/oxidase C-terminal" evidence="10">
    <location>
        <begin position="283"/>
        <end position="449"/>
    </location>
</feature>
<evidence type="ECO:0000256" key="6">
    <source>
        <dbReference type="ARBA" id="ARBA00051388"/>
    </source>
</evidence>
<evidence type="ECO:0000256" key="2">
    <source>
        <dbReference type="ARBA" id="ARBA00009347"/>
    </source>
</evidence>
<evidence type="ECO:0000259" key="11">
    <source>
        <dbReference type="Pfam" id="PF02770"/>
    </source>
</evidence>
<reference evidence="14 15" key="1">
    <citation type="journal article" date="2015" name="Int. J. Syst. Evol. Microbiol.">
        <title>Burkholderia monticola sp. nov., isolated from mountain soil.</title>
        <authorList>
            <person name="Baek I."/>
            <person name="Seo B."/>
            <person name="Lee I."/>
            <person name="Yi H."/>
            <person name="Chun J."/>
        </authorList>
    </citation>
    <scope>NUCLEOTIDE SEQUENCE [LARGE SCALE GENOMIC DNA]</scope>
    <source>
        <strain evidence="14 15">JC2948</strain>
    </source>
</reference>
<gene>
    <name evidence="14" type="ORF">CI15_32120</name>
</gene>
<comment type="function">
    <text evidence="7">Involved in the assimilation of dimethylsulphoniopropionate (DMSP), an important compound in the fixation of carbon in marine phytoplankton, by mediating the conversion of 3-(methylthio)propanoyl-CoA (MMPA-CoA) to 3-(methylthio)acryloyl-CoA (MTA-CoA).</text>
</comment>
<dbReference type="GO" id="GO:0016627">
    <property type="term" value="F:oxidoreductase activity, acting on the CH-CH group of donors"/>
    <property type="evidence" value="ECO:0007669"/>
    <property type="project" value="InterPro"/>
</dbReference>
<dbReference type="InterPro" id="IPR037069">
    <property type="entry name" value="AcylCoA_DH/ox_N_sf"/>
</dbReference>
<evidence type="ECO:0000256" key="7">
    <source>
        <dbReference type="ARBA" id="ARBA00058683"/>
    </source>
</evidence>
<dbReference type="PANTHER" id="PTHR42803">
    <property type="entry name" value="ACYL-COA DEHYDROGENASE"/>
    <property type="match status" value="1"/>
</dbReference>
<feature type="domain" description="Acyl-CoA oxidase/dehydrogenase middle" evidence="11">
    <location>
        <begin position="162"/>
        <end position="264"/>
    </location>
</feature>
<sequence length="597" mass="64379">MNHYDAPLRDMKFVINELANLEAIASLPGYEDASIETVDAILTQAAKFSSEVIAPINQAGDMQGCGLIENHVSTPAGVQDAYREFVAGGWNGLRFAQEYGGQGLPSLVAGPVFEMIAAANMGFSLCPMLTSGAIEALFLCGSDSQKETYLRPLIEGRWTGTMNLTEPQAGSDLGAVRTRAVPDGECFRLFGQKIFITHGEHDLAENIVHLVLARLPGAPEGIKGISLFLVPKFLVNADGSLGARNDVRCVALEHKLGIHSSPTAVMAYGDRDGAAGYLVGEANRGIEYMFIMMNEARYAVGLQGVGIGERAYQQALSYARERIQSKDAAMPRGDAVPIIRHPDVRRMLMTMKALTEANRALAYVIAAANDEAHRSPDPETRTRSRAFVEFMTPVNKGWATEAAIEVTHLAVQIHGGMGFIEETGVAQHLRDARITTLYEGTTGIQANDLVGRKTARDGGAAARAVAAAMRADIDELARHDDPHAMTICQRLQHAVNAFEACVDWIVATYTHDPKTVLAGAVPFLKLTGLVCGGWQMARAAAVALRRLNDGDSDARFLREKLNTARFYSDQLLAQVDGLRAIVIDGATAVLDFDESPA</sequence>
<dbReference type="RefSeq" id="WP_062136842.1">
    <property type="nucleotide sequence ID" value="NZ_LRBG01000039.1"/>
</dbReference>
<dbReference type="EMBL" id="LRBG01000039">
    <property type="protein sequence ID" value="KXU82212.1"/>
    <property type="molecule type" value="Genomic_DNA"/>
</dbReference>
<evidence type="ECO:0000259" key="13">
    <source>
        <dbReference type="Pfam" id="PF12806"/>
    </source>
</evidence>
<feature type="domain" description="Acetyl-CoA dehydrogenase-like C-terminal" evidence="13">
    <location>
        <begin position="470"/>
        <end position="593"/>
    </location>
</feature>
<dbReference type="InterPro" id="IPR009100">
    <property type="entry name" value="AcylCoA_DH/oxidase_NM_dom_sf"/>
</dbReference>
<dbReference type="SUPFAM" id="SSF56645">
    <property type="entry name" value="Acyl-CoA dehydrogenase NM domain-like"/>
    <property type="match status" value="1"/>
</dbReference>
<dbReference type="AlphaFoldDB" id="A0A149PB25"/>
<evidence type="ECO:0000259" key="10">
    <source>
        <dbReference type="Pfam" id="PF00441"/>
    </source>
</evidence>